<dbReference type="EMBL" id="AFXZ01000061">
    <property type="protein sequence ID" value="EGV42374.1"/>
    <property type="molecule type" value="Genomic_DNA"/>
</dbReference>
<dbReference type="Proteomes" id="UP000003730">
    <property type="component" value="Unassembled WGS sequence"/>
</dbReference>
<reference evidence="3 4" key="1">
    <citation type="journal article" date="2008" name="Int. J. Syst. Evol. Microbiol.">
        <title>Bizionia argentinensis sp. nov., isolated from surface marine water in Antarctica.</title>
        <authorList>
            <person name="Bercovich A."/>
            <person name="Vazquez S.C."/>
            <person name="Yankilevich P."/>
            <person name="Coria S.H."/>
            <person name="Foti M."/>
            <person name="Hernandez E."/>
            <person name="Vidal A."/>
            <person name="Ruberto L."/>
            <person name="Melo C."/>
            <person name="Marenssi S."/>
            <person name="Criscuolo M."/>
            <person name="Memoli M."/>
            <person name="Arguelles M."/>
            <person name="Mac Cormack W.P."/>
        </authorList>
    </citation>
    <scope>NUCLEOTIDE SEQUENCE [LARGE SCALE GENOMIC DNA]</scope>
    <source>
        <strain evidence="3 4">JUB59</strain>
    </source>
</reference>
<sequence>MNFSDQIPIRVRYGETDQMGVVHHGNYALYLEMGRTEWMRKIGISYNEMEKNGVMLPVISMSLNYKKPAHYDDVIQVKTRLKKTPSVRIEFDYEITNSEGHILATAHTVLVFVDMSSKRPVKCPDYVMELLESFNRAL</sequence>
<accession>G2EGM9</accession>
<dbReference type="RefSeq" id="WP_008639213.1">
    <property type="nucleotide sequence ID" value="NZ_AFXZ01000061.1"/>
</dbReference>
<protein>
    <submittedName>
        <fullName evidence="3">Acyl-CoA thioesterase</fullName>
    </submittedName>
</protein>
<comment type="similarity">
    <text evidence="1">Belongs to the 4-hydroxybenzoyl-CoA thioesterase family.</text>
</comment>
<dbReference type="InterPro" id="IPR008272">
    <property type="entry name" value="HB-CoA_thioesterase_AS"/>
</dbReference>
<dbReference type="InterPro" id="IPR006684">
    <property type="entry name" value="YbgC/YbaW"/>
</dbReference>
<proteinExistence type="inferred from homology"/>
<dbReference type="Pfam" id="PF13279">
    <property type="entry name" value="4HBT_2"/>
    <property type="match status" value="1"/>
</dbReference>
<dbReference type="PANTHER" id="PTHR31793:SF27">
    <property type="entry name" value="NOVEL THIOESTERASE SUPERFAMILY DOMAIN AND SAPOSIN A-TYPE DOMAIN CONTAINING PROTEIN (0610012H03RIK)"/>
    <property type="match status" value="1"/>
</dbReference>
<gene>
    <name evidence="3" type="ORF">BZARG_2288</name>
</gene>
<dbReference type="STRING" id="1046627.BZARG_2288"/>
<name>G2EGM9_9FLAO</name>
<dbReference type="PIRSF" id="PIRSF003230">
    <property type="entry name" value="YbgC"/>
    <property type="match status" value="1"/>
</dbReference>
<evidence type="ECO:0000256" key="2">
    <source>
        <dbReference type="ARBA" id="ARBA00022801"/>
    </source>
</evidence>
<dbReference type="PATRIC" id="fig|1046627.3.peg.2658"/>
<dbReference type="CDD" id="cd00586">
    <property type="entry name" value="4HBT"/>
    <property type="match status" value="1"/>
</dbReference>
<evidence type="ECO:0000313" key="4">
    <source>
        <dbReference type="Proteomes" id="UP000003730"/>
    </source>
</evidence>
<dbReference type="InterPro" id="IPR029069">
    <property type="entry name" value="HotDog_dom_sf"/>
</dbReference>
<dbReference type="InterPro" id="IPR050563">
    <property type="entry name" value="4-hydroxybenzoyl-CoA_TE"/>
</dbReference>
<evidence type="ECO:0000256" key="1">
    <source>
        <dbReference type="ARBA" id="ARBA00005953"/>
    </source>
</evidence>
<dbReference type="OrthoDB" id="9800856at2"/>
<dbReference type="Gene3D" id="3.10.129.10">
    <property type="entry name" value="Hotdog Thioesterase"/>
    <property type="match status" value="1"/>
</dbReference>
<dbReference type="PROSITE" id="PS01328">
    <property type="entry name" value="4HBCOA_THIOESTERASE"/>
    <property type="match status" value="1"/>
</dbReference>
<evidence type="ECO:0000313" key="3">
    <source>
        <dbReference type="EMBL" id="EGV42374.1"/>
    </source>
</evidence>
<dbReference type="PANTHER" id="PTHR31793">
    <property type="entry name" value="4-HYDROXYBENZOYL-COA THIOESTERASE FAMILY MEMBER"/>
    <property type="match status" value="1"/>
</dbReference>
<organism evidence="3 4">
    <name type="scientific">Bizionia argentinensis JUB59</name>
    <dbReference type="NCBI Taxonomy" id="1046627"/>
    <lineage>
        <taxon>Bacteria</taxon>
        <taxon>Pseudomonadati</taxon>
        <taxon>Bacteroidota</taxon>
        <taxon>Flavobacteriia</taxon>
        <taxon>Flavobacteriales</taxon>
        <taxon>Flavobacteriaceae</taxon>
        <taxon>Bizionia</taxon>
    </lineage>
</organism>
<keyword evidence="4" id="KW-1185">Reference proteome</keyword>
<dbReference type="AlphaFoldDB" id="G2EGM9"/>
<keyword evidence="2" id="KW-0378">Hydrolase</keyword>
<dbReference type="SUPFAM" id="SSF54637">
    <property type="entry name" value="Thioesterase/thiol ester dehydrase-isomerase"/>
    <property type="match status" value="1"/>
</dbReference>
<comment type="caution">
    <text evidence="3">The sequence shown here is derived from an EMBL/GenBank/DDBJ whole genome shotgun (WGS) entry which is preliminary data.</text>
</comment>
<dbReference type="eggNOG" id="COG0824">
    <property type="taxonomic scope" value="Bacteria"/>
</dbReference>
<dbReference type="GO" id="GO:0047617">
    <property type="term" value="F:fatty acyl-CoA hydrolase activity"/>
    <property type="evidence" value="ECO:0007669"/>
    <property type="project" value="TreeGrafter"/>
</dbReference>
<dbReference type="NCBIfam" id="TIGR00051">
    <property type="entry name" value="YbgC/FadM family acyl-CoA thioesterase"/>
    <property type="match status" value="1"/>
</dbReference>